<evidence type="ECO:0000259" key="6">
    <source>
        <dbReference type="PROSITE" id="PS50109"/>
    </source>
</evidence>
<dbReference type="CDD" id="cd16922">
    <property type="entry name" value="HATPase_EvgS-ArcB-TorS-like"/>
    <property type="match status" value="1"/>
</dbReference>
<dbReference type="Proteomes" id="UP000179807">
    <property type="component" value="Unassembled WGS sequence"/>
</dbReference>
<feature type="domain" description="Response regulatory" evidence="7">
    <location>
        <begin position="1325"/>
        <end position="1442"/>
    </location>
</feature>
<dbReference type="Pfam" id="PF00072">
    <property type="entry name" value="Response_reg"/>
    <property type="match status" value="1"/>
</dbReference>
<reference evidence="8" key="1">
    <citation type="submission" date="2016-10" db="EMBL/GenBank/DDBJ databases">
        <authorList>
            <person name="Benchimol M."/>
            <person name="Almeida L.G."/>
            <person name="Vasconcelos A.T."/>
            <person name="Perreira-Neves A."/>
            <person name="Rosa I.A."/>
            <person name="Tasca T."/>
            <person name="Bogo M.R."/>
            <person name="de Souza W."/>
        </authorList>
    </citation>
    <scope>NUCLEOTIDE SEQUENCE [LARGE SCALE GENOMIC DNA]</scope>
    <source>
        <strain evidence="8">K</strain>
    </source>
</reference>
<keyword evidence="2" id="KW-0902">Two-component regulatory system</keyword>
<dbReference type="Gene3D" id="1.10.287.130">
    <property type="match status" value="1"/>
</dbReference>
<dbReference type="PROSITE" id="PS50110">
    <property type="entry name" value="RESPONSE_REGULATORY"/>
    <property type="match status" value="1"/>
</dbReference>
<evidence type="ECO:0000313" key="8">
    <source>
        <dbReference type="EMBL" id="OHT03537.1"/>
    </source>
</evidence>
<evidence type="ECO:0000256" key="4">
    <source>
        <dbReference type="SAM" id="Phobius"/>
    </source>
</evidence>
<feature type="transmembrane region" description="Helical" evidence="4">
    <location>
        <begin position="48"/>
        <end position="69"/>
    </location>
</feature>
<feature type="transmembrane region" description="Helical" evidence="4">
    <location>
        <begin position="125"/>
        <end position="142"/>
    </location>
</feature>
<dbReference type="InterPro" id="IPR005467">
    <property type="entry name" value="His_kinase_dom"/>
</dbReference>
<dbReference type="PRINTS" id="PR00344">
    <property type="entry name" value="BCTRLSENSOR"/>
</dbReference>
<keyword evidence="5" id="KW-0732">Signal</keyword>
<dbReference type="InterPro" id="IPR001789">
    <property type="entry name" value="Sig_transdc_resp-reg_receiver"/>
</dbReference>
<dbReference type="InterPro" id="IPR003594">
    <property type="entry name" value="HATPase_dom"/>
</dbReference>
<dbReference type="CDD" id="cd00082">
    <property type="entry name" value="HisKA"/>
    <property type="match status" value="1"/>
</dbReference>
<evidence type="ECO:0000256" key="3">
    <source>
        <dbReference type="PROSITE-ProRule" id="PRU00169"/>
    </source>
</evidence>
<keyword evidence="4" id="KW-0812">Transmembrane</keyword>
<evidence type="ECO:0000256" key="1">
    <source>
        <dbReference type="ARBA" id="ARBA00022553"/>
    </source>
</evidence>
<dbReference type="SUPFAM" id="SSF55874">
    <property type="entry name" value="ATPase domain of HSP90 chaperone/DNA topoisomerase II/histidine kinase"/>
    <property type="match status" value="1"/>
</dbReference>
<feature type="chain" id="PRO_5012882033" description="ATPase" evidence="5">
    <location>
        <begin position="23"/>
        <end position="1448"/>
    </location>
</feature>
<dbReference type="InterPro" id="IPR036890">
    <property type="entry name" value="HATPase_C_sf"/>
</dbReference>
<sequence>MNFCSIPNASLAAISFLSLSNSFFTICQNNQKEFDNSISRCISFTDPFFGYSPIFNSLAILNYSIFMGFNPSSFLIFQANSECPSNFSKIDYTCEKNGQNEAFLEDTNIPNHFFSIYQKEFFHNYFLNFIFIVILFIFRNYISNKNIFQSLCQTSYVKFIKISPVKNKKSQNNSFFKFENFKIFCKKLTVSHILSILKSYHRNTKNKTSTKIEKYDYENGDYSFSKKVTFPILNFAFEIDFQEHIKYKNDMFYNIKIPAYFTSDETDTCTYIDTFIRKEKNKPIHFFIQGQAFKITFRQIKSPKSSSNMCFMNISIIENMMIRMTSKMLNMTGIDDFKDYINEMTDIFAFTGIGFFVFKNGKFEEIVYSGDDLDVKQSLIKFMNHTNQSHITNLQVQMKTTKYYRYSWSIVNYKTYKFGFATVRSSDLFMLRVCEKMFISIFSHFVPIIWDTLFPAYCTANFKALSYLTTEHDRVAFLYSDGIKNKFITINEELFKQLTNDVENISIFYNPNHTPNHHPTHNQVENQGQDKKVFDITSKLDFLNSLDANLFNKQKDMKYKSKNIPLKSKRCLSSRYSQNESISTKRPITFWLVGPVKNEKYHDEIDFASIENLIFFDKNGNFEKNGYGFQTTDEFQNFTTESVILCKSKLFYSIIFPNGGGSLVEFVPNDNNIDPIIYSGKDKFTVWVINIQDLSIVWTVSNELAFSFSHDQCSISTLECLYSICHPDDLKNLSESIEHLKVVTSMSLSVKMRLKLYSEDYEWYQIHLIRKSSHYIIIYATYIHEYKNQVKLFREIDEQILTGMVYGNVICWYFEDTHTPSRIYNGTMNPSQTLEFNWTTIKYNIISDAQDMLTDVLRKALTDNQSFSVECPVIFDQFHYLYIRGVYYGRPGHLIGISVDITALKEASDKAIIAKKCAEEALNAKTQFLLSMSHEIRTPLFGISSLIKLLVSTSFTSEQQQMLDIVRNSFNRLMELLNDTLDLAKIEQGKMDTNIVKFEPLRILSDIIRPFYQQNHGKILIPRSSPSLPLLYRGDPHFLSRIVYNLLSNALKFTEAGGTVEVTMISDEEDNLIVKVKDTGIGILPEDQHRIFDVFTQGDTSITRPYGGIGVGLALVKKMLDLLNGKLTLRSKVGVGSTFKITIPFEPLYTPYFPPSLKNHHFQVLMLVHDSAISATQPFADFNGLTIIRDFNEIILDKLVIIVFTDYKYHEKCLKYKKLNQKITILYVIRSTIQAIKGALETSNHHSKTLNQENMNENTYHESEVNVSIDQIDQSIIVRKTPFPLSFVSNFFKNCIFAYISHTNGTGSPRIDDKLQKIKKFSNVNVLVVDDNIMNQLVLTKILSRLDCSYAVAENGIEAISRLRERPFDIAFFDRNMPIMDGPSTAKNIRDSGENYSKIPIIAMTASVMEEDEKECLDAGMNFFITKPLSVSKVTDCISRALSLKNKQ</sequence>
<dbReference type="Gene3D" id="3.40.50.2300">
    <property type="match status" value="1"/>
</dbReference>
<dbReference type="CDD" id="cd17546">
    <property type="entry name" value="REC_hyHK_CKI1_RcsC-like"/>
    <property type="match status" value="1"/>
</dbReference>
<keyword evidence="4" id="KW-1133">Transmembrane helix</keyword>
<evidence type="ECO:0008006" key="10">
    <source>
        <dbReference type="Google" id="ProtNLM"/>
    </source>
</evidence>
<gene>
    <name evidence="8" type="ORF">TRFO_29091</name>
</gene>
<dbReference type="SUPFAM" id="SSF47384">
    <property type="entry name" value="Homodimeric domain of signal transducing histidine kinase"/>
    <property type="match status" value="1"/>
</dbReference>
<dbReference type="InterPro" id="IPR011006">
    <property type="entry name" value="CheY-like_superfamily"/>
</dbReference>
<dbReference type="VEuPathDB" id="TrichDB:TRFO_29091"/>
<dbReference type="PANTHER" id="PTHR45339">
    <property type="entry name" value="HYBRID SIGNAL TRANSDUCTION HISTIDINE KINASE J"/>
    <property type="match status" value="1"/>
</dbReference>
<dbReference type="SMART" id="SM00387">
    <property type="entry name" value="HATPase_c"/>
    <property type="match status" value="1"/>
</dbReference>
<dbReference type="InterPro" id="IPR036097">
    <property type="entry name" value="HisK_dim/P_sf"/>
</dbReference>
<comment type="caution">
    <text evidence="8">The sequence shown here is derived from an EMBL/GenBank/DDBJ whole genome shotgun (WGS) entry which is preliminary data.</text>
</comment>
<dbReference type="GeneID" id="94841277"/>
<keyword evidence="4" id="KW-0472">Membrane</keyword>
<dbReference type="OrthoDB" id="60033at2759"/>
<organism evidence="8 9">
    <name type="scientific">Tritrichomonas foetus</name>
    <dbReference type="NCBI Taxonomy" id="1144522"/>
    <lineage>
        <taxon>Eukaryota</taxon>
        <taxon>Metamonada</taxon>
        <taxon>Parabasalia</taxon>
        <taxon>Tritrichomonadida</taxon>
        <taxon>Tritrichomonadidae</taxon>
        <taxon>Tritrichomonas</taxon>
    </lineage>
</organism>
<dbReference type="Pfam" id="PF00512">
    <property type="entry name" value="HisKA"/>
    <property type="match status" value="1"/>
</dbReference>
<name>A0A1J4JWL0_9EUKA</name>
<dbReference type="RefSeq" id="XP_068356673.1">
    <property type="nucleotide sequence ID" value="XM_068506573.1"/>
</dbReference>
<evidence type="ECO:0000259" key="7">
    <source>
        <dbReference type="PROSITE" id="PS50110"/>
    </source>
</evidence>
<feature type="domain" description="Histidine kinase" evidence="6">
    <location>
        <begin position="931"/>
        <end position="1147"/>
    </location>
</feature>
<feature type="modified residue" description="4-aspartylphosphate" evidence="3">
    <location>
        <position position="1374"/>
    </location>
</feature>
<dbReference type="SUPFAM" id="SSF52172">
    <property type="entry name" value="CheY-like"/>
    <property type="match status" value="1"/>
</dbReference>
<keyword evidence="9" id="KW-1185">Reference proteome</keyword>
<proteinExistence type="predicted"/>
<dbReference type="SMART" id="SM00448">
    <property type="entry name" value="REC"/>
    <property type="match status" value="1"/>
</dbReference>
<dbReference type="PANTHER" id="PTHR45339:SF1">
    <property type="entry name" value="HYBRID SIGNAL TRANSDUCTION HISTIDINE KINASE J"/>
    <property type="match status" value="1"/>
</dbReference>
<dbReference type="InterPro" id="IPR003661">
    <property type="entry name" value="HisK_dim/P_dom"/>
</dbReference>
<dbReference type="InterPro" id="IPR004358">
    <property type="entry name" value="Sig_transdc_His_kin-like_C"/>
</dbReference>
<evidence type="ECO:0000256" key="5">
    <source>
        <dbReference type="SAM" id="SignalP"/>
    </source>
</evidence>
<evidence type="ECO:0000256" key="2">
    <source>
        <dbReference type="ARBA" id="ARBA00023012"/>
    </source>
</evidence>
<feature type="signal peptide" evidence="5">
    <location>
        <begin position="1"/>
        <end position="22"/>
    </location>
</feature>
<accession>A0A1J4JWL0</accession>
<dbReference type="PROSITE" id="PS50109">
    <property type="entry name" value="HIS_KIN"/>
    <property type="match status" value="1"/>
</dbReference>
<keyword evidence="1 3" id="KW-0597">Phosphoprotein</keyword>
<dbReference type="SMART" id="SM00388">
    <property type="entry name" value="HisKA"/>
    <property type="match status" value="1"/>
</dbReference>
<evidence type="ECO:0000313" key="9">
    <source>
        <dbReference type="Proteomes" id="UP000179807"/>
    </source>
</evidence>
<dbReference type="EMBL" id="MLAK01000824">
    <property type="protein sequence ID" value="OHT03537.1"/>
    <property type="molecule type" value="Genomic_DNA"/>
</dbReference>
<dbReference type="Gene3D" id="3.30.565.10">
    <property type="entry name" value="Histidine kinase-like ATPase, C-terminal domain"/>
    <property type="match status" value="1"/>
</dbReference>
<dbReference type="Pfam" id="PF02518">
    <property type="entry name" value="HATPase_c"/>
    <property type="match status" value="1"/>
</dbReference>
<dbReference type="GO" id="GO:0000155">
    <property type="term" value="F:phosphorelay sensor kinase activity"/>
    <property type="evidence" value="ECO:0007669"/>
    <property type="project" value="InterPro"/>
</dbReference>
<protein>
    <recommendedName>
        <fullName evidence="10">ATPase</fullName>
    </recommendedName>
</protein>